<evidence type="ECO:0000256" key="11">
    <source>
        <dbReference type="SAM" id="Phobius"/>
    </source>
</evidence>
<dbReference type="PRINTS" id="PR00344">
    <property type="entry name" value="BCTRLSENSOR"/>
</dbReference>
<evidence type="ECO:0000256" key="8">
    <source>
        <dbReference type="ARBA" id="ARBA00022989"/>
    </source>
</evidence>
<evidence type="ECO:0000256" key="1">
    <source>
        <dbReference type="ARBA" id="ARBA00000085"/>
    </source>
</evidence>
<dbReference type="SUPFAM" id="SSF55874">
    <property type="entry name" value="ATPase domain of HSP90 chaperone/DNA topoisomerase II/histidine kinase"/>
    <property type="match status" value="1"/>
</dbReference>
<dbReference type="Gene3D" id="6.10.340.10">
    <property type="match status" value="1"/>
</dbReference>
<dbReference type="RefSeq" id="WP_311709606.1">
    <property type="nucleotide sequence ID" value="NZ_JAVRFB010000004.1"/>
</dbReference>
<keyword evidence="4" id="KW-0597">Phosphoprotein</keyword>
<gene>
    <name evidence="14" type="ORF">RM528_08035</name>
</gene>
<dbReference type="SMART" id="SM00387">
    <property type="entry name" value="HATPase_c"/>
    <property type="match status" value="1"/>
</dbReference>
<dbReference type="CDD" id="cd00075">
    <property type="entry name" value="HATPase"/>
    <property type="match status" value="1"/>
</dbReference>
<evidence type="ECO:0000313" key="15">
    <source>
        <dbReference type="Proteomes" id="UP001180503"/>
    </source>
</evidence>
<evidence type="ECO:0000256" key="10">
    <source>
        <dbReference type="ARBA" id="ARBA00023136"/>
    </source>
</evidence>
<feature type="transmembrane region" description="Helical" evidence="11">
    <location>
        <begin position="21"/>
        <end position="44"/>
    </location>
</feature>
<evidence type="ECO:0000256" key="3">
    <source>
        <dbReference type="ARBA" id="ARBA00012438"/>
    </source>
</evidence>
<comment type="caution">
    <text evidence="14">The sequence shown here is derived from an EMBL/GenBank/DDBJ whole genome shotgun (WGS) entry which is preliminary data.</text>
</comment>
<evidence type="ECO:0000256" key="9">
    <source>
        <dbReference type="ARBA" id="ARBA00023012"/>
    </source>
</evidence>
<dbReference type="InterPro" id="IPR003661">
    <property type="entry name" value="HisK_dim/P_dom"/>
</dbReference>
<feature type="domain" description="HAMP" evidence="13">
    <location>
        <begin position="187"/>
        <end position="247"/>
    </location>
</feature>
<dbReference type="InterPro" id="IPR036890">
    <property type="entry name" value="HATPase_C_sf"/>
</dbReference>
<dbReference type="InterPro" id="IPR005467">
    <property type="entry name" value="His_kinase_dom"/>
</dbReference>
<dbReference type="PROSITE" id="PS50109">
    <property type="entry name" value="HIS_KIN"/>
    <property type="match status" value="1"/>
</dbReference>
<evidence type="ECO:0000313" key="14">
    <source>
        <dbReference type="EMBL" id="MDT0401804.1"/>
    </source>
</evidence>
<keyword evidence="7 14" id="KW-0418">Kinase</keyword>
<evidence type="ECO:0000259" key="13">
    <source>
        <dbReference type="PROSITE" id="PS50885"/>
    </source>
</evidence>
<evidence type="ECO:0000259" key="12">
    <source>
        <dbReference type="PROSITE" id="PS50109"/>
    </source>
</evidence>
<keyword evidence="10 11" id="KW-0472">Membrane</keyword>
<dbReference type="SMART" id="SM00388">
    <property type="entry name" value="HisKA"/>
    <property type="match status" value="1"/>
</dbReference>
<dbReference type="InterPro" id="IPR036097">
    <property type="entry name" value="HisK_dim/P_sf"/>
</dbReference>
<dbReference type="EMBL" id="JAVRFB010000004">
    <property type="protein sequence ID" value="MDT0401804.1"/>
    <property type="molecule type" value="Genomic_DNA"/>
</dbReference>
<evidence type="ECO:0000256" key="5">
    <source>
        <dbReference type="ARBA" id="ARBA00022679"/>
    </source>
</evidence>
<dbReference type="InterPro" id="IPR050428">
    <property type="entry name" value="TCS_sensor_his_kinase"/>
</dbReference>
<evidence type="ECO:0000256" key="4">
    <source>
        <dbReference type="ARBA" id="ARBA00022553"/>
    </source>
</evidence>
<dbReference type="PANTHER" id="PTHR45436">
    <property type="entry name" value="SENSOR HISTIDINE KINASE YKOH"/>
    <property type="match status" value="1"/>
</dbReference>
<dbReference type="PROSITE" id="PS50885">
    <property type="entry name" value="HAMP"/>
    <property type="match status" value="1"/>
</dbReference>
<dbReference type="Pfam" id="PF02518">
    <property type="entry name" value="HATPase_c"/>
    <property type="match status" value="1"/>
</dbReference>
<keyword evidence="8 11" id="KW-1133">Transmembrane helix</keyword>
<dbReference type="Proteomes" id="UP001180503">
    <property type="component" value="Unassembled WGS sequence"/>
</dbReference>
<dbReference type="Gene3D" id="3.30.565.10">
    <property type="entry name" value="Histidine kinase-like ATPase, C-terminal domain"/>
    <property type="match status" value="1"/>
</dbReference>
<keyword evidence="6 11" id="KW-0812">Transmembrane</keyword>
<keyword evidence="5" id="KW-0808">Transferase</keyword>
<dbReference type="SUPFAM" id="SSF47384">
    <property type="entry name" value="Homodimeric domain of signal transducing histidine kinase"/>
    <property type="match status" value="1"/>
</dbReference>
<dbReference type="PANTHER" id="PTHR45436:SF5">
    <property type="entry name" value="SENSOR HISTIDINE KINASE TRCS"/>
    <property type="match status" value="1"/>
</dbReference>
<dbReference type="InterPro" id="IPR004358">
    <property type="entry name" value="Sig_transdc_His_kin-like_C"/>
</dbReference>
<evidence type="ECO:0000256" key="2">
    <source>
        <dbReference type="ARBA" id="ARBA00004236"/>
    </source>
</evidence>
<sequence length="477" mass="51859">MTAAARRLRETYRRTRLGTRLTIGLGVLSLAVFAVVGTALTTYMHDYLERQLGDQLKLVQAVQAKDAAVHGTVKQKAYYGWYTAVYDVTDDAVTLRRPSDVPADTRAMADLARAMAHSDTELMRTARIDGKGNYRLRGCEVEPGVVLVSAAPAKDVEETVEQLITVQVVVFALALLALVVSGRRMLRRGLKPLSDMAHTAHGITSHDLTESAARLPLRADGRDGGREVADLRTAFNTMLEHIDDSLAVRAEAELRLRRFVADASHELRTPLMSVRGYADLFQYAAANEPAERERHLARLRAEAARMGFLLDDLLLLARLDAAEVEAPLRTADTDLVDLVQQAADAFRAGHPGHPLTVASDPGRLVLRLDPQRVRQVLDNLLTNAAVHTPAGTPVSVTVSTAPGAALLRITDAGPGIPPDDTERVFDRFYRVDKARSRDRGGTGLGLAVARSLTRAHGGDITLTSTPATTTFTIRLPL</sequence>
<dbReference type="EC" id="2.7.13.3" evidence="3"/>
<reference evidence="15" key="1">
    <citation type="submission" date="2023-07" db="EMBL/GenBank/DDBJ databases">
        <title>30 novel species of actinomycetes from the DSMZ collection.</title>
        <authorList>
            <person name="Nouioui I."/>
        </authorList>
    </citation>
    <scope>NUCLEOTIDE SEQUENCE [LARGE SCALE GENOMIC DNA]</scope>
    <source>
        <strain evidence="15">DSM 41635</strain>
    </source>
</reference>
<dbReference type="Gene3D" id="1.10.287.130">
    <property type="match status" value="1"/>
</dbReference>
<dbReference type="InterPro" id="IPR003594">
    <property type="entry name" value="HATPase_dom"/>
</dbReference>
<proteinExistence type="predicted"/>
<dbReference type="CDD" id="cd06225">
    <property type="entry name" value="HAMP"/>
    <property type="match status" value="1"/>
</dbReference>
<dbReference type="GO" id="GO:0016301">
    <property type="term" value="F:kinase activity"/>
    <property type="evidence" value="ECO:0007669"/>
    <property type="project" value="UniProtKB-KW"/>
</dbReference>
<feature type="domain" description="Histidine kinase" evidence="12">
    <location>
        <begin position="262"/>
        <end position="477"/>
    </location>
</feature>
<feature type="transmembrane region" description="Helical" evidence="11">
    <location>
        <begin position="163"/>
        <end position="181"/>
    </location>
</feature>
<evidence type="ECO:0000256" key="7">
    <source>
        <dbReference type="ARBA" id="ARBA00022777"/>
    </source>
</evidence>
<dbReference type="SMART" id="SM00304">
    <property type="entry name" value="HAMP"/>
    <property type="match status" value="1"/>
</dbReference>
<protein>
    <recommendedName>
        <fullName evidence="3">histidine kinase</fullName>
        <ecNumber evidence="3">2.7.13.3</ecNumber>
    </recommendedName>
</protein>
<name>A0ABU2QF37_9ACTN</name>
<organism evidence="14 15">
    <name type="scientific">Streptomyces edwardsiae</name>
    <dbReference type="NCBI Taxonomy" id="3075527"/>
    <lineage>
        <taxon>Bacteria</taxon>
        <taxon>Bacillati</taxon>
        <taxon>Actinomycetota</taxon>
        <taxon>Actinomycetes</taxon>
        <taxon>Kitasatosporales</taxon>
        <taxon>Streptomycetaceae</taxon>
        <taxon>Streptomyces</taxon>
    </lineage>
</organism>
<dbReference type="InterPro" id="IPR003660">
    <property type="entry name" value="HAMP_dom"/>
</dbReference>
<dbReference type="CDD" id="cd00082">
    <property type="entry name" value="HisKA"/>
    <property type="match status" value="1"/>
</dbReference>
<evidence type="ECO:0000256" key="6">
    <source>
        <dbReference type="ARBA" id="ARBA00022692"/>
    </source>
</evidence>
<keyword evidence="9" id="KW-0902">Two-component regulatory system</keyword>
<accession>A0ABU2QF37</accession>
<dbReference type="Pfam" id="PF00512">
    <property type="entry name" value="HisKA"/>
    <property type="match status" value="1"/>
</dbReference>
<comment type="catalytic activity">
    <reaction evidence="1">
        <text>ATP + protein L-histidine = ADP + protein N-phospho-L-histidine.</text>
        <dbReference type="EC" id="2.7.13.3"/>
    </reaction>
</comment>
<comment type="subcellular location">
    <subcellularLocation>
        <location evidence="2">Cell membrane</location>
    </subcellularLocation>
</comment>